<evidence type="ECO:0000256" key="1">
    <source>
        <dbReference type="SAM" id="MobiDB-lite"/>
    </source>
</evidence>
<proteinExistence type="predicted"/>
<dbReference type="EMBL" id="CANHGI010000006">
    <property type="protein sequence ID" value="CAI5455396.1"/>
    <property type="molecule type" value="Genomic_DNA"/>
</dbReference>
<evidence type="ECO:0000256" key="2">
    <source>
        <dbReference type="SAM" id="SignalP"/>
    </source>
</evidence>
<gene>
    <name evidence="3" type="ORF">CAMP_LOCUS18033</name>
</gene>
<accession>A0A9P1N8V4</accession>
<comment type="caution">
    <text evidence="3">The sequence shown here is derived from an EMBL/GenBank/DDBJ whole genome shotgun (WGS) entry which is preliminary data.</text>
</comment>
<feature type="compositionally biased region" description="Acidic residues" evidence="1">
    <location>
        <begin position="297"/>
        <end position="306"/>
    </location>
</feature>
<dbReference type="OrthoDB" id="5798777at2759"/>
<evidence type="ECO:0000313" key="3">
    <source>
        <dbReference type="EMBL" id="CAI5455396.1"/>
    </source>
</evidence>
<protein>
    <submittedName>
        <fullName evidence="3">Uncharacterized protein</fullName>
    </submittedName>
</protein>
<feature type="signal peptide" evidence="2">
    <location>
        <begin position="1"/>
        <end position="18"/>
    </location>
</feature>
<organism evidence="3 4">
    <name type="scientific">Caenorhabditis angaria</name>
    <dbReference type="NCBI Taxonomy" id="860376"/>
    <lineage>
        <taxon>Eukaryota</taxon>
        <taxon>Metazoa</taxon>
        <taxon>Ecdysozoa</taxon>
        <taxon>Nematoda</taxon>
        <taxon>Chromadorea</taxon>
        <taxon>Rhabditida</taxon>
        <taxon>Rhabditina</taxon>
        <taxon>Rhabditomorpha</taxon>
        <taxon>Rhabditoidea</taxon>
        <taxon>Rhabditidae</taxon>
        <taxon>Peloderinae</taxon>
        <taxon>Caenorhabditis</taxon>
    </lineage>
</organism>
<evidence type="ECO:0000313" key="4">
    <source>
        <dbReference type="Proteomes" id="UP001152747"/>
    </source>
</evidence>
<name>A0A9P1N8V4_9PELO</name>
<feature type="chain" id="PRO_5040145003" evidence="2">
    <location>
        <begin position="19"/>
        <end position="306"/>
    </location>
</feature>
<sequence length="306" mass="34726">MILSIFLVFLYLNNFINAEETEKFDNATTPLPPLSDSVNYADNRMKAIGEYFSDLMGCGDEGWCAFRCCPTSTTRRFYPNPNYNTQQYGRILENTRKTPYMNRNPVMRTTTTTLSPAKHCAKACMPQCTTRCLQRYNQIVSSFMNSLTAIDVMGQPVSDNARNIRFSPRKRIECRDECMPYCTPQCIEAYSHAAKRAEPKVCKPVCMPECTDECITSPPLMVPCVYDNVCHCPAGYVKCSEMTCCMKYKTMAVRYNNRMTSMSYNENDETLETTTSNNSTVSATTDENETTTTSISSDEESEEESK</sequence>
<reference evidence="3" key="1">
    <citation type="submission" date="2022-11" db="EMBL/GenBank/DDBJ databases">
        <authorList>
            <person name="Kikuchi T."/>
        </authorList>
    </citation>
    <scope>NUCLEOTIDE SEQUENCE</scope>
    <source>
        <strain evidence="3">PS1010</strain>
    </source>
</reference>
<dbReference type="Proteomes" id="UP001152747">
    <property type="component" value="Unassembled WGS sequence"/>
</dbReference>
<feature type="compositionally biased region" description="Low complexity" evidence="1">
    <location>
        <begin position="272"/>
        <end position="296"/>
    </location>
</feature>
<keyword evidence="2" id="KW-0732">Signal</keyword>
<feature type="region of interest" description="Disordered" evidence="1">
    <location>
        <begin position="267"/>
        <end position="306"/>
    </location>
</feature>
<keyword evidence="4" id="KW-1185">Reference proteome</keyword>
<dbReference type="AlphaFoldDB" id="A0A9P1N8V4"/>